<reference evidence="4 5" key="1">
    <citation type="journal article" date="2023" name="Microbiol. Spectr.">
        <title>Symbiosis of Carpenter Bees with Uncharacterized Lactic Acid Bacteria Showing NAD Auxotrophy.</title>
        <authorList>
            <person name="Kawasaki S."/>
            <person name="Ozawa K."/>
            <person name="Mori T."/>
            <person name="Yamamoto A."/>
            <person name="Ito M."/>
            <person name="Ohkuma M."/>
            <person name="Sakamoto M."/>
            <person name="Matsutani M."/>
        </authorList>
    </citation>
    <scope>NUCLEOTIDE SEQUENCE [LARGE SCALE GENOMIC DNA]</scope>
    <source>
        <strain evidence="4 5">KimC2</strain>
    </source>
</reference>
<name>A0AAU9DNA7_9LACO</name>
<dbReference type="Proteomes" id="UP001321804">
    <property type="component" value="Chromosome"/>
</dbReference>
<evidence type="ECO:0000313" key="5">
    <source>
        <dbReference type="Proteomes" id="UP001321804"/>
    </source>
</evidence>
<dbReference type="SUPFAM" id="SSF52540">
    <property type="entry name" value="P-loop containing nucleoside triphosphate hydrolases"/>
    <property type="match status" value="1"/>
</dbReference>
<dbReference type="RefSeq" id="WP_317698340.1">
    <property type="nucleotide sequence ID" value="NZ_AP026801.1"/>
</dbReference>
<dbReference type="PANTHER" id="PTHR41259">
    <property type="entry name" value="DOUBLE-STRAND BREAK REPAIR RAD50 ATPASE, PUTATIVE-RELATED"/>
    <property type="match status" value="1"/>
</dbReference>
<accession>A0AAU9DNA7</accession>
<sequence>MKINKINIFGFGKWTDKSFDVSDDFHIFYGLNEAGKTTLRAFIRGILFGFGKKTDTDKYKPRFGSSFGGELYVTQDNVEYIIRRVGGLRSRSGSVIVTSNGKEYDEDKLRELLGAADLSLYQNIFEFDETALNRVFNLKRDDFTDQILHIGMTGSQEWLKLSDNLSNDASSIFKPSGTKPLLNVAMKEHRELEREVGEAAQENNKYIQLKKENEKLSQKREKVHQQIEDTNNNIKKLEQLNNNWSNYQEYLDLSKSISNRRNLEVDLYDNFLEEKKKFQTAKDDLKTAKEEVDKITESTITNNPRFAFYSDNKTDFSKLYDELSDITQISKTNEQISSKIEELQKDQSDLLVKNSFKPETEEMSKDDYLHALEIKRNYDELQDVRVNLQNQTSVNALKTTKVAARNNSKRNWTPTILCLLIGVIVGIIGFFLGNVGRIVSIAGISVGIIASLASYYMTRPTSQIESPDGDDFEETKVEEELTHVDSKMKDIVRELTELKDKYHYDFPIDTFIGFQSDLKKLHEDISKVEMLTEDQKKYREQIIDYIEKFKFAKDWIQIDAKDLEGSIAIIIDFYNDMSNISTINAQNEEKKKFYNTKINKLNFEMDDANKEMAKLLKDNGLQSEMELEVYHHDLLNREKQREQLKIYENNLKDILKELQKFDNHEQLEWSIEQNNKDLKDLSEQEKTITSSILENRSQLHGVVNTEKYDELRQELANLESRIENLTKTWLTNYLGGNWIKEALDEATQERFPQIIKHASKYFNLLTDGRYLSINFEGESLNVERVDGQNFEIAQLSQGTAEQLYVSLRFAFAVNFLDKIELPLIIDDAFINFDVVRRAKVIELIQNLASSTQLLFFTTDLGIRNQFVSSNHLTELVV</sequence>
<dbReference type="EMBL" id="AP026801">
    <property type="protein sequence ID" value="BDR56408.1"/>
    <property type="molecule type" value="Genomic_DNA"/>
</dbReference>
<keyword evidence="2" id="KW-0472">Membrane</keyword>
<dbReference type="AlphaFoldDB" id="A0AAU9DNA7"/>
<dbReference type="PANTHER" id="PTHR41259:SF1">
    <property type="entry name" value="DOUBLE-STRAND BREAK REPAIR RAD50 ATPASE, PUTATIVE-RELATED"/>
    <property type="match status" value="1"/>
</dbReference>
<feature type="transmembrane region" description="Helical" evidence="2">
    <location>
        <begin position="439"/>
        <end position="457"/>
    </location>
</feature>
<keyword evidence="2" id="KW-0812">Transmembrane</keyword>
<keyword evidence="5" id="KW-1185">Reference proteome</keyword>
<dbReference type="InterPro" id="IPR038734">
    <property type="entry name" value="YhaN_AAA"/>
</dbReference>
<protein>
    <recommendedName>
        <fullName evidence="3">YhaN AAA domain-containing protein</fullName>
    </recommendedName>
</protein>
<gene>
    <name evidence="4" type="ORF">KIMC2_09700</name>
</gene>
<feature type="coiled-coil region" evidence="1">
    <location>
        <begin position="326"/>
        <end position="391"/>
    </location>
</feature>
<dbReference type="Gene3D" id="3.40.50.300">
    <property type="entry name" value="P-loop containing nucleotide triphosphate hydrolases"/>
    <property type="match status" value="2"/>
</dbReference>
<evidence type="ECO:0000313" key="4">
    <source>
        <dbReference type="EMBL" id="BDR56408.1"/>
    </source>
</evidence>
<feature type="coiled-coil region" evidence="1">
    <location>
        <begin position="182"/>
        <end position="247"/>
    </location>
</feature>
<proteinExistence type="predicted"/>
<evidence type="ECO:0000256" key="2">
    <source>
        <dbReference type="SAM" id="Phobius"/>
    </source>
</evidence>
<organism evidence="4 5">
    <name type="scientific">Xylocopilactobacillus apis</name>
    <dbReference type="NCBI Taxonomy" id="2932183"/>
    <lineage>
        <taxon>Bacteria</taxon>
        <taxon>Bacillati</taxon>
        <taxon>Bacillota</taxon>
        <taxon>Bacilli</taxon>
        <taxon>Lactobacillales</taxon>
        <taxon>Lactobacillaceae</taxon>
        <taxon>Xylocopilactobacillus</taxon>
    </lineage>
</organism>
<keyword evidence="2" id="KW-1133">Transmembrane helix</keyword>
<feature type="coiled-coil region" evidence="1">
    <location>
        <begin position="271"/>
        <end position="298"/>
    </location>
</feature>
<feature type="coiled-coil region" evidence="1">
    <location>
        <begin position="591"/>
        <end position="684"/>
    </location>
</feature>
<dbReference type="Pfam" id="PF13514">
    <property type="entry name" value="AAA_27"/>
    <property type="match status" value="1"/>
</dbReference>
<feature type="transmembrane region" description="Helical" evidence="2">
    <location>
        <begin position="412"/>
        <end position="432"/>
    </location>
</feature>
<keyword evidence="1" id="KW-0175">Coiled coil</keyword>
<dbReference type="InterPro" id="IPR027417">
    <property type="entry name" value="P-loop_NTPase"/>
</dbReference>
<evidence type="ECO:0000256" key="1">
    <source>
        <dbReference type="SAM" id="Coils"/>
    </source>
</evidence>
<evidence type="ECO:0000259" key="3">
    <source>
        <dbReference type="Pfam" id="PF13514"/>
    </source>
</evidence>
<dbReference type="KEGG" id="xak:KIMC2_09700"/>
<feature type="domain" description="YhaN AAA" evidence="3">
    <location>
        <begin position="1"/>
        <end position="204"/>
    </location>
</feature>